<accession>A0A822XQ71</accession>
<evidence type="ECO:0000313" key="3">
    <source>
        <dbReference type="EMBL" id="DAD22477.1"/>
    </source>
</evidence>
<gene>
    <name evidence="3" type="ORF">HUJ06_023940</name>
</gene>
<keyword evidence="2" id="KW-0732">Signal</keyword>
<feature type="signal peptide" evidence="2">
    <location>
        <begin position="1"/>
        <end position="29"/>
    </location>
</feature>
<keyword evidence="4" id="KW-1185">Reference proteome</keyword>
<dbReference type="EMBL" id="DUZY01000001">
    <property type="protein sequence ID" value="DAD22477.1"/>
    <property type="molecule type" value="Genomic_DNA"/>
</dbReference>
<evidence type="ECO:0000313" key="4">
    <source>
        <dbReference type="Proteomes" id="UP000607653"/>
    </source>
</evidence>
<feature type="chain" id="PRO_5032539876" evidence="2">
    <location>
        <begin position="30"/>
        <end position="88"/>
    </location>
</feature>
<organism evidence="3 4">
    <name type="scientific">Nelumbo nucifera</name>
    <name type="common">Sacred lotus</name>
    <dbReference type="NCBI Taxonomy" id="4432"/>
    <lineage>
        <taxon>Eukaryota</taxon>
        <taxon>Viridiplantae</taxon>
        <taxon>Streptophyta</taxon>
        <taxon>Embryophyta</taxon>
        <taxon>Tracheophyta</taxon>
        <taxon>Spermatophyta</taxon>
        <taxon>Magnoliopsida</taxon>
        <taxon>Proteales</taxon>
        <taxon>Nelumbonaceae</taxon>
        <taxon>Nelumbo</taxon>
    </lineage>
</organism>
<protein>
    <submittedName>
        <fullName evidence="3">Uncharacterized protein</fullName>
    </submittedName>
</protein>
<dbReference type="InterPro" id="IPR049306">
    <property type="entry name" value="GLV1-2"/>
</dbReference>
<sequence length="88" mass="9801">MKPVVPCKRSLLLVIICFFFFFFLSITHAARSMPAKGGSGVHAPRPAERTDHGTHVGEFLAKDNEYQDGTDLVVMDYTPAQKKTPIHN</sequence>
<feature type="region of interest" description="Disordered" evidence="1">
    <location>
        <begin position="33"/>
        <end position="54"/>
    </location>
</feature>
<evidence type="ECO:0000256" key="2">
    <source>
        <dbReference type="SAM" id="SignalP"/>
    </source>
</evidence>
<reference evidence="3 4" key="1">
    <citation type="journal article" date="2020" name="Mol. Biol. Evol.">
        <title>Distinct Expression and Methylation Patterns for Genes with Different Fates following a Single Whole-Genome Duplication in Flowering Plants.</title>
        <authorList>
            <person name="Shi T."/>
            <person name="Rahmani R.S."/>
            <person name="Gugger P.F."/>
            <person name="Wang M."/>
            <person name="Li H."/>
            <person name="Zhang Y."/>
            <person name="Li Z."/>
            <person name="Wang Q."/>
            <person name="Van de Peer Y."/>
            <person name="Marchal K."/>
            <person name="Chen J."/>
        </authorList>
    </citation>
    <scope>NUCLEOTIDE SEQUENCE [LARGE SCALE GENOMIC DNA]</scope>
    <source>
        <tissue evidence="3">Leaf</tissue>
    </source>
</reference>
<name>A0A822XQ71_NELNU</name>
<evidence type="ECO:0000256" key="1">
    <source>
        <dbReference type="SAM" id="MobiDB-lite"/>
    </source>
</evidence>
<proteinExistence type="predicted"/>
<dbReference type="AlphaFoldDB" id="A0A822XQ71"/>
<dbReference type="Pfam" id="PF21529">
    <property type="entry name" value="GLV1-2"/>
    <property type="match status" value="1"/>
</dbReference>
<dbReference type="Proteomes" id="UP000607653">
    <property type="component" value="Unassembled WGS sequence"/>
</dbReference>
<comment type="caution">
    <text evidence="3">The sequence shown here is derived from an EMBL/GenBank/DDBJ whole genome shotgun (WGS) entry which is preliminary data.</text>
</comment>
<feature type="compositionally biased region" description="Basic and acidic residues" evidence="1">
    <location>
        <begin position="45"/>
        <end position="54"/>
    </location>
</feature>